<name>A0AA38HYD2_9CUCU</name>
<evidence type="ECO:0000256" key="8">
    <source>
        <dbReference type="PROSITE-ProRule" id="PRU00282"/>
    </source>
</evidence>
<dbReference type="InterPro" id="IPR018108">
    <property type="entry name" value="MCP_transmembrane"/>
</dbReference>
<evidence type="ECO:0000256" key="1">
    <source>
        <dbReference type="ARBA" id="ARBA00004141"/>
    </source>
</evidence>
<evidence type="ECO:0000256" key="4">
    <source>
        <dbReference type="ARBA" id="ARBA00022692"/>
    </source>
</evidence>
<proteinExistence type="inferred from homology"/>
<comment type="subcellular location">
    <subcellularLocation>
        <location evidence="1">Membrane</location>
        <topology evidence="1">Multi-pass membrane protein</topology>
    </subcellularLocation>
</comment>
<evidence type="ECO:0000313" key="12">
    <source>
        <dbReference type="Proteomes" id="UP001168821"/>
    </source>
</evidence>
<comment type="caution">
    <text evidence="11">The sequence shown here is derived from an EMBL/GenBank/DDBJ whole genome shotgun (WGS) entry which is preliminary data.</text>
</comment>
<dbReference type="SUPFAM" id="SSF103506">
    <property type="entry name" value="Mitochondrial carrier"/>
    <property type="match status" value="1"/>
</dbReference>
<evidence type="ECO:0000256" key="2">
    <source>
        <dbReference type="ARBA" id="ARBA00006375"/>
    </source>
</evidence>
<keyword evidence="12" id="KW-1185">Reference proteome</keyword>
<evidence type="ECO:0000256" key="9">
    <source>
        <dbReference type="RuleBase" id="RU000488"/>
    </source>
</evidence>
<dbReference type="PANTHER" id="PTHR45667">
    <property type="entry name" value="S-ADENOSYLMETHIONINE MITOCHONDRIAL CARRIER PROTEIN"/>
    <property type="match status" value="1"/>
</dbReference>
<accession>A0AA38HYD2</accession>
<evidence type="ECO:0000256" key="6">
    <source>
        <dbReference type="ARBA" id="ARBA00022989"/>
    </source>
</evidence>
<dbReference type="GO" id="GO:0016020">
    <property type="term" value="C:membrane"/>
    <property type="evidence" value="ECO:0007669"/>
    <property type="project" value="UniProtKB-SubCell"/>
</dbReference>
<reference evidence="11" key="1">
    <citation type="journal article" date="2023" name="G3 (Bethesda)">
        <title>Whole genome assemblies of Zophobas morio and Tenebrio molitor.</title>
        <authorList>
            <person name="Kaur S."/>
            <person name="Stinson S.A."/>
            <person name="diCenzo G.C."/>
        </authorList>
    </citation>
    <scope>NUCLEOTIDE SEQUENCE</scope>
    <source>
        <strain evidence="11">QUZm001</strain>
    </source>
</reference>
<keyword evidence="7 8" id="KW-0472">Membrane</keyword>
<feature type="repeat" description="Solcar" evidence="8">
    <location>
        <begin position="89"/>
        <end position="174"/>
    </location>
</feature>
<evidence type="ECO:0008006" key="13">
    <source>
        <dbReference type="Google" id="ProtNLM"/>
    </source>
</evidence>
<dbReference type="EMBL" id="JALNTZ010000007">
    <property type="protein sequence ID" value="KAJ3645544.1"/>
    <property type="molecule type" value="Genomic_DNA"/>
</dbReference>
<evidence type="ECO:0000256" key="7">
    <source>
        <dbReference type="ARBA" id="ARBA00023136"/>
    </source>
</evidence>
<dbReference type="Pfam" id="PF00153">
    <property type="entry name" value="Mito_carr"/>
    <property type="match status" value="3"/>
</dbReference>
<keyword evidence="3 9" id="KW-0813">Transport</keyword>
<dbReference type="InterPro" id="IPR023395">
    <property type="entry name" value="MCP_dom_sf"/>
</dbReference>
<gene>
    <name evidence="11" type="ORF">Zmor_023190</name>
</gene>
<evidence type="ECO:0000256" key="10">
    <source>
        <dbReference type="SAM" id="Phobius"/>
    </source>
</evidence>
<protein>
    <recommendedName>
        <fullName evidence="13">Mitochondrial carrier protein</fullName>
    </recommendedName>
</protein>
<evidence type="ECO:0000256" key="5">
    <source>
        <dbReference type="ARBA" id="ARBA00022737"/>
    </source>
</evidence>
<evidence type="ECO:0000256" key="3">
    <source>
        <dbReference type="ARBA" id="ARBA00022448"/>
    </source>
</evidence>
<keyword evidence="4 8" id="KW-0812">Transmembrane</keyword>
<dbReference type="PROSITE" id="PS50920">
    <property type="entry name" value="SOLCAR"/>
    <property type="match status" value="3"/>
</dbReference>
<evidence type="ECO:0000313" key="11">
    <source>
        <dbReference type="EMBL" id="KAJ3645544.1"/>
    </source>
</evidence>
<dbReference type="AlphaFoldDB" id="A0AA38HYD2"/>
<feature type="transmembrane region" description="Helical" evidence="10">
    <location>
        <begin position="92"/>
        <end position="112"/>
    </location>
</feature>
<keyword evidence="5" id="KW-0677">Repeat</keyword>
<organism evidence="11 12">
    <name type="scientific">Zophobas morio</name>
    <dbReference type="NCBI Taxonomy" id="2755281"/>
    <lineage>
        <taxon>Eukaryota</taxon>
        <taxon>Metazoa</taxon>
        <taxon>Ecdysozoa</taxon>
        <taxon>Arthropoda</taxon>
        <taxon>Hexapoda</taxon>
        <taxon>Insecta</taxon>
        <taxon>Pterygota</taxon>
        <taxon>Neoptera</taxon>
        <taxon>Endopterygota</taxon>
        <taxon>Coleoptera</taxon>
        <taxon>Polyphaga</taxon>
        <taxon>Cucujiformia</taxon>
        <taxon>Tenebrionidae</taxon>
        <taxon>Zophobas</taxon>
    </lineage>
</organism>
<dbReference type="Gene3D" id="1.50.40.10">
    <property type="entry name" value="Mitochondrial carrier domain"/>
    <property type="match status" value="1"/>
</dbReference>
<comment type="similarity">
    <text evidence="2 9">Belongs to the mitochondrial carrier (TC 2.A.29) family.</text>
</comment>
<dbReference type="Proteomes" id="UP001168821">
    <property type="component" value="Unassembled WGS sequence"/>
</dbReference>
<feature type="repeat" description="Solcar" evidence="8">
    <location>
        <begin position="7"/>
        <end position="80"/>
    </location>
</feature>
<feature type="transmembrane region" description="Helical" evidence="10">
    <location>
        <begin position="7"/>
        <end position="28"/>
    </location>
</feature>
<keyword evidence="6 10" id="KW-1133">Transmembrane helix</keyword>
<sequence>MSEDQKNVYLSALFAGAGAALAVDLALFPLDTLTTRLQSARGFFKTGGFKHVYKGIGPQTIGSAPEAALFFLTYESFKYYVEPRVDSDVLPLVYMTAATAGEIVACLIGAPVEVVKQRRQTSTNIKHTSMRIFMHAVKSEGLIKGLYRGYGSMLTQHIPFSLIQFPVLEYLKKVYRVSFKNDVPLDSWDVANCGAVAAAFAAITTTPLDVAKTRIMLANKKLATDMTIRTVLKQLYYEKGFKGLFAGFTPRVMLATVGSYVFFGTYDLSKNFCNDYLLNRDLSVNW</sequence>
<feature type="repeat" description="Solcar" evidence="8">
    <location>
        <begin position="185"/>
        <end position="272"/>
    </location>
</feature>